<proteinExistence type="predicted"/>
<evidence type="ECO:0000313" key="1">
    <source>
        <dbReference type="EMBL" id="GBP13099.1"/>
    </source>
</evidence>
<name>A0A4C1TEZ8_EUMVA</name>
<organism evidence="1 2">
    <name type="scientific">Eumeta variegata</name>
    <name type="common">Bagworm moth</name>
    <name type="synonym">Eumeta japonica</name>
    <dbReference type="NCBI Taxonomy" id="151549"/>
    <lineage>
        <taxon>Eukaryota</taxon>
        <taxon>Metazoa</taxon>
        <taxon>Ecdysozoa</taxon>
        <taxon>Arthropoda</taxon>
        <taxon>Hexapoda</taxon>
        <taxon>Insecta</taxon>
        <taxon>Pterygota</taxon>
        <taxon>Neoptera</taxon>
        <taxon>Endopterygota</taxon>
        <taxon>Lepidoptera</taxon>
        <taxon>Glossata</taxon>
        <taxon>Ditrysia</taxon>
        <taxon>Tineoidea</taxon>
        <taxon>Psychidae</taxon>
        <taxon>Oiketicinae</taxon>
        <taxon>Eumeta</taxon>
    </lineage>
</organism>
<dbReference type="AlphaFoldDB" id="A0A4C1TEZ8"/>
<sequence length="93" mass="10122">MGKRHHFLEHGRLLISRLAIFQRALSQYGSAGGAAGACSSARRFCASASSKRRRDVTAIGRSHTTPHSTYSLAVDSTGIFMCTIHKPSIDILY</sequence>
<keyword evidence="2" id="KW-1185">Reference proteome</keyword>
<protein>
    <submittedName>
        <fullName evidence="1">Uncharacterized protein</fullName>
    </submittedName>
</protein>
<accession>A0A4C1TEZ8</accession>
<dbReference type="Proteomes" id="UP000299102">
    <property type="component" value="Unassembled WGS sequence"/>
</dbReference>
<reference evidence="1 2" key="1">
    <citation type="journal article" date="2019" name="Commun. Biol.">
        <title>The bagworm genome reveals a unique fibroin gene that provides high tensile strength.</title>
        <authorList>
            <person name="Kono N."/>
            <person name="Nakamura H."/>
            <person name="Ohtoshi R."/>
            <person name="Tomita M."/>
            <person name="Numata K."/>
            <person name="Arakawa K."/>
        </authorList>
    </citation>
    <scope>NUCLEOTIDE SEQUENCE [LARGE SCALE GENOMIC DNA]</scope>
</reference>
<evidence type="ECO:0000313" key="2">
    <source>
        <dbReference type="Proteomes" id="UP000299102"/>
    </source>
</evidence>
<gene>
    <name evidence="1" type="ORF">EVAR_87103_1</name>
</gene>
<dbReference type="EMBL" id="BGZK01005223">
    <property type="protein sequence ID" value="GBP13099.1"/>
    <property type="molecule type" value="Genomic_DNA"/>
</dbReference>
<comment type="caution">
    <text evidence="1">The sequence shown here is derived from an EMBL/GenBank/DDBJ whole genome shotgun (WGS) entry which is preliminary data.</text>
</comment>